<evidence type="ECO:0000259" key="2">
    <source>
        <dbReference type="Pfam" id="PF09747"/>
    </source>
</evidence>
<dbReference type="Proteomes" id="UP001219355">
    <property type="component" value="Chromosome 1"/>
</dbReference>
<keyword evidence="4" id="KW-1185">Reference proteome</keyword>
<sequence length="240" mass="27819">MPFFPMNTGTFVSNSQNLKTDTRENTSTDAPIHPPATIQIKNRRKRYLELHPEYFSSALELAGSFSPSWNSKSGSFRFPKPLTELTCEIHLDPLLYDRLIRRFQTANEREEEGRVKGYSGALEADLMRAELKMEALARPDPHATFTYARGPHGEILAEEEDEIPVTKEEGQERWRSEMFLRFLRGADQDFDYATVDQCEDYDDLSEEQEKYFDEEEPEWLVEKGENGKMELQGETGIQDF</sequence>
<dbReference type="InterPro" id="IPR040233">
    <property type="entry name" value="CCD97-like_C"/>
</dbReference>
<dbReference type="InterPro" id="IPR018613">
    <property type="entry name" value="Ccdc97-like"/>
</dbReference>
<dbReference type="AlphaFoldDB" id="A0AAF0IGM0"/>
<evidence type="ECO:0000313" key="4">
    <source>
        <dbReference type="Proteomes" id="UP001219355"/>
    </source>
</evidence>
<gene>
    <name evidence="3" type="ORF">PRK78_001367</name>
</gene>
<feature type="region of interest" description="Disordered" evidence="1">
    <location>
        <begin position="14"/>
        <end position="34"/>
    </location>
</feature>
<dbReference type="PANTHER" id="PTHR31840:SF1">
    <property type="entry name" value="COILED-COIL DOMAIN-CONTAINING PROTEIN 97"/>
    <property type="match status" value="1"/>
</dbReference>
<dbReference type="EMBL" id="CP120627">
    <property type="protein sequence ID" value="WEW55932.1"/>
    <property type="molecule type" value="Genomic_DNA"/>
</dbReference>
<name>A0AAF0IGM0_9EURO</name>
<reference evidence="3" key="1">
    <citation type="submission" date="2023-03" db="EMBL/GenBank/DDBJ databases">
        <title>Emydomyces testavorans Genome Sequence.</title>
        <authorList>
            <person name="Hoyer L."/>
        </authorList>
    </citation>
    <scope>NUCLEOTIDE SEQUENCE</scope>
    <source>
        <strain evidence="3">16-2883</strain>
    </source>
</reference>
<dbReference type="PANTHER" id="PTHR31840">
    <property type="entry name" value="COILED-COIL DOMAIN-CONTAINING PROTEIN 97"/>
    <property type="match status" value="1"/>
</dbReference>
<evidence type="ECO:0000256" key="1">
    <source>
        <dbReference type="SAM" id="MobiDB-lite"/>
    </source>
</evidence>
<protein>
    <recommendedName>
        <fullName evidence="2">CCD97-like C-terminal domain-containing protein</fullName>
    </recommendedName>
</protein>
<proteinExistence type="predicted"/>
<organism evidence="3 4">
    <name type="scientific">Emydomyces testavorans</name>
    <dbReference type="NCBI Taxonomy" id="2070801"/>
    <lineage>
        <taxon>Eukaryota</taxon>
        <taxon>Fungi</taxon>
        <taxon>Dikarya</taxon>
        <taxon>Ascomycota</taxon>
        <taxon>Pezizomycotina</taxon>
        <taxon>Eurotiomycetes</taxon>
        <taxon>Eurotiomycetidae</taxon>
        <taxon>Onygenales</taxon>
        <taxon>Nannizziopsiaceae</taxon>
        <taxon>Emydomyces</taxon>
    </lineage>
</organism>
<feature type="domain" description="CCD97-like C-terminal" evidence="2">
    <location>
        <begin position="157"/>
        <end position="215"/>
    </location>
</feature>
<evidence type="ECO:0000313" key="3">
    <source>
        <dbReference type="EMBL" id="WEW55932.1"/>
    </source>
</evidence>
<accession>A0AAF0IGM0</accession>
<dbReference type="Pfam" id="PF09747">
    <property type="entry name" value="CCD97-like_C"/>
    <property type="match status" value="1"/>
</dbReference>